<evidence type="ECO:0000313" key="2">
    <source>
        <dbReference type="Proteomes" id="UP000805193"/>
    </source>
</evidence>
<evidence type="ECO:0000313" key="1">
    <source>
        <dbReference type="EMBL" id="KAG0430864.1"/>
    </source>
</evidence>
<comment type="caution">
    <text evidence="1">The sequence shown here is derived from an EMBL/GenBank/DDBJ whole genome shotgun (WGS) entry which is preliminary data.</text>
</comment>
<reference evidence="1 2" key="1">
    <citation type="journal article" date="2020" name="Cell">
        <title>Large-Scale Comparative Analyses of Tick Genomes Elucidate Their Genetic Diversity and Vector Capacities.</title>
        <authorList>
            <consortium name="Tick Genome and Microbiome Consortium (TIGMIC)"/>
            <person name="Jia N."/>
            <person name="Wang J."/>
            <person name="Shi W."/>
            <person name="Du L."/>
            <person name="Sun Y."/>
            <person name="Zhan W."/>
            <person name="Jiang J.F."/>
            <person name="Wang Q."/>
            <person name="Zhang B."/>
            <person name="Ji P."/>
            <person name="Bell-Sakyi L."/>
            <person name="Cui X.M."/>
            <person name="Yuan T.T."/>
            <person name="Jiang B.G."/>
            <person name="Yang W.F."/>
            <person name="Lam T.T."/>
            <person name="Chang Q.C."/>
            <person name="Ding S.J."/>
            <person name="Wang X.J."/>
            <person name="Zhu J.G."/>
            <person name="Ruan X.D."/>
            <person name="Zhao L."/>
            <person name="Wei J.T."/>
            <person name="Ye R.Z."/>
            <person name="Que T.C."/>
            <person name="Du C.H."/>
            <person name="Zhou Y.H."/>
            <person name="Cheng J.X."/>
            <person name="Dai P.F."/>
            <person name="Guo W.B."/>
            <person name="Han X.H."/>
            <person name="Huang E.J."/>
            <person name="Li L.F."/>
            <person name="Wei W."/>
            <person name="Gao Y.C."/>
            <person name="Liu J.Z."/>
            <person name="Shao H.Z."/>
            <person name="Wang X."/>
            <person name="Wang C.C."/>
            <person name="Yang T.C."/>
            <person name="Huo Q.B."/>
            <person name="Li W."/>
            <person name="Chen H.Y."/>
            <person name="Chen S.E."/>
            <person name="Zhou L.G."/>
            <person name="Ni X.B."/>
            <person name="Tian J.H."/>
            <person name="Sheng Y."/>
            <person name="Liu T."/>
            <person name="Pan Y.S."/>
            <person name="Xia L.Y."/>
            <person name="Li J."/>
            <person name="Zhao F."/>
            <person name="Cao W.C."/>
        </authorList>
    </citation>
    <scope>NUCLEOTIDE SEQUENCE [LARGE SCALE GENOMIC DNA]</scope>
    <source>
        <strain evidence="1">Iper-2018</strain>
    </source>
</reference>
<dbReference type="Proteomes" id="UP000805193">
    <property type="component" value="Unassembled WGS sequence"/>
</dbReference>
<sequence>MLNSWTVTGMAKNHYSVSIVYRDTTQADYEVGADTYQPPSRNASTGSSHPDSLLDTGESFFFDDLCKPFPDGGSLKDGAPNLMLDDVFPSFDLQMGPRVPDPSERMFSLPVVKVLPALHRASAEPSSLSQEFSPVGMDMWDQNETFQDLSGLIEEEKCQTPAPTPSPLHYLVPSEDGHQRSNHSQSWDQRPQPAPVKRSYEAPACEAGPSHVDMVPSPKMLKVDEDCNGRYSEMRVKNNMASRRSRMTRKEKEQEMEKRASELEQENEALRIKVKNLEEVTDRLKQHLINSIVKK</sequence>
<gene>
    <name evidence="1" type="ORF">HPB47_022321</name>
</gene>
<protein>
    <submittedName>
        <fullName evidence="1">Uncharacterized protein</fullName>
    </submittedName>
</protein>
<proteinExistence type="predicted"/>
<dbReference type="EMBL" id="JABSTQ010009282">
    <property type="protein sequence ID" value="KAG0430864.1"/>
    <property type="molecule type" value="Genomic_DNA"/>
</dbReference>
<name>A0AC60QAF9_IXOPE</name>
<keyword evidence="2" id="KW-1185">Reference proteome</keyword>
<accession>A0AC60QAF9</accession>
<organism evidence="1 2">
    <name type="scientific">Ixodes persulcatus</name>
    <name type="common">Taiga tick</name>
    <dbReference type="NCBI Taxonomy" id="34615"/>
    <lineage>
        <taxon>Eukaryota</taxon>
        <taxon>Metazoa</taxon>
        <taxon>Ecdysozoa</taxon>
        <taxon>Arthropoda</taxon>
        <taxon>Chelicerata</taxon>
        <taxon>Arachnida</taxon>
        <taxon>Acari</taxon>
        <taxon>Parasitiformes</taxon>
        <taxon>Ixodida</taxon>
        <taxon>Ixodoidea</taxon>
        <taxon>Ixodidae</taxon>
        <taxon>Ixodinae</taxon>
        <taxon>Ixodes</taxon>
    </lineage>
</organism>